<evidence type="ECO:0000313" key="1">
    <source>
        <dbReference type="EMBL" id="KAA5549196.1"/>
    </source>
</evidence>
<comment type="caution">
    <text evidence="1">The sequence shown here is derived from an EMBL/GenBank/DDBJ whole genome shotgun (WGS) entry which is preliminary data.</text>
</comment>
<evidence type="ECO:0008006" key="3">
    <source>
        <dbReference type="Google" id="ProtNLM"/>
    </source>
</evidence>
<dbReference type="EMBL" id="VWSF01000001">
    <property type="protein sequence ID" value="KAA5549196.1"/>
    <property type="molecule type" value="Genomic_DNA"/>
</dbReference>
<protein>
    <recommendedName>
        <fullName evidence="3">STAS/SEC14 domain-containing protein</fullName>
    </recommendedName>
</protein>
<reference evidence="1 2" key="1">
    <citation type="submission" date="2019-09" db="EMBL/GenBank/DDBJ databases">
        <title>Genome sequence and assembly of Adhaeribacter sp.</title>
        <authorList>
            <person name="Chhetri G."/>
        </authorList>
    </citation>
    <scope>NUCLEOTIDE SEQUENCE [LARGE SCALE GENOMIC DNA]</scope>
    <source>
        <strain evidence="1 2">DK36</strain>
    </source>
</reference>
<organism evidence="1 2">
    <name type="scientific">Adhaeribacter rhizoryzae</name>
    <dbReference type="NCBI Taxonomy" id="2607907"/>
    <lineage>
        <taxon>Bacteria</taxon>
        <taxon>Pseudomonadati</taxon>
        <taxon>Bacteroidota</taxon>
        <taxon>Cytophagia</taxon>
        <taxon>Cytophagales</taxon>
        <taxon>Hymenobacteraceae</taxon>
        <taxon>Adhaeribacter</taxon>
    </lineage>
</organism>
<accession>A0A5M6DSA1</accession>
<dbReference type="RefSeq" id="WP_150086192.1">
    <property type="nucleotide sequence ID" value="NZ_VWSF01000001.1"/>
</dbReference>
<keyword evidence="2" id="KW-1185">Reference proteome</keyword>
<sequence>MPVVLFSDSYIQISYDAEGDWIYANWIGFQTVKSVKEGCEKILQALLDESCTKVLNDNTQVEGIWSGAATWVGAEWFPRLSEAGLKCFAWVYSPSVFSQLSTDKALNHTKESFVRVFYTIEDAKNWLRSS</sequence>
<dbReference type="AlphaFoldDB" id="A0A5M6DSA1"/>
<proteinExistence type="predicted"/>
<name>A0A5M6DSA1_9BACT</name>
<dbReference type="Proteomes" id="UP000323426">
    <property type="component" value="Unassembled WGS sequence"/>
</dbReference>
<evidence type="ECO:0000313" key="2">
    <source>
        <dbReference type="Proteomes" id="UP000323426"/>
    </source>
</evidence>
<gene>
    <name evidence="1" type="ORF">F0145_00965</name>
</gene>